<dbReference type="Pfam" id="PF13374">
    <property type="entry name" value="TPR_10"/>
    <property type="match status" value="1"/>
</dbReference>
<keyword evidence="2" id="KW-1185">Reference proteome</keyword>
<protein>
    <submittedName>
        <fullName evidence="1">ATP-binding protein</fullName>
    </submittedName>
</protein>
<keyword evidence="1" id="KW-0067">ATP-binding</keyword>
<dbReference type="EMBL" id="LGUT01002723">
    <property type="protein sequence ID" value="KOG86610.1"/>
    <property type="molecule type" value="Genomic_DNA"/>
</dbReference>
<accession>A0ABR5IZL8</accession>
<dbReference type="PANTHER" id="PTHR46082:SF6">
    <property type="entry name" value="AAA+ ATPASE DOMAIN-CONTAINING PROTEIN-RELATED"/>
    <property type="match status" value="1"/>
</dbReference>
<proteinExistence type="predicted"/>
<dbReference type="Proteomes" id="UP000037020">
    <property type="component" value="Unassembled WGS sequence"/>
</dbReference>
<organism evidence="1 2">
    <name type="scientific">Streptomyces varsoviensis</name>
    <dbReference type="NCBI Taxonomy" id="67373"/>
    <lineage>
        <taxon>Bacteria</taxon>
        <taxon>Bacillati</taxon>
        <taxon>Actinomycetota</taxon>
        <taxon>Actinomycetes</taxon>
        <taxon>Kitasatosporales</taxon>
        <taxon>Streptomycetaceae</taxon>
        <taxon>Streptomyces</taxon>
    </lineage>
</organism>
<evidence type="ECO:0000313" key="2">
    <source>
        <dbReference type="Proteomes" id="UP000037020"/>
    </source>
</evidence>
<comment type="caution">
    <text evidence="1">The sequence shown here is derived from an EMBL/GenBank/DDBJ whole genome shotgun (WGS) entry which is preliminary data.</text>
</comment>
<dbReference type="PANTHER" id="PTHR46082">
    <property type="entry name" value="ATP/GTP-BINDING PROTEIN-RELATED"/>
    <property type="match status" value="1"/>
</dbReference>
<dbReference type="Pfam" id="PF13424">
    <property type="entry name" value="TPR_12"/>
    <property type="match status" value="3"/>
</dbReference>
<dbReference type="InterPro" id="IPR053137">
    <property type="entry name" value="NLR-like"/>
</dbReference>
<feature type="non-terminal residue" evidence="1">
    <location>
        <position position="1"/>
    </location>
</feature>
<dbReference type="NCBIfam" id="NF040586">
    <property type="entry name" value="FxSxx_TPR"/>
    <property type="match status" value="1"/>
</dbReference>
<reference evidence="1 2" key="1">
    <citation type="submission" date="2015-07" db="EMBL/GenBank/DDBJ databases">
        <authorList>
            <person name="Ju K.-S."/>
            <person name="Doroghazi J.R."/>
            <person name="Metcalf W.W."/>
        </authorList>
    </citation>
    <scope>NUCLEOTIDE SEQUENCE [LARGE SCALE GENOMIC DNA]</scope>
    <source>
        <strain evidence="1 2">NRRL B-3589</strain>
    </source>
</reference>
<name>A0ABR5IZL8_9ACTN</name>
<evidence type="ECO:0000313" key="1">
    <source>
        <dbReference type="EMBL" id="KOG86610.1"/>
    </source>
</evidence>
<dbReference type="SUPFAM" id="SSF48452">
    <property type="entry name" value="TPR-like"/>
    <property type="match status" value="2"/>
</dbReference>
<dbReference type="GO" id="GO:0005524">
    <property type="term" value="F:ATP binding"/>
    <property type="evidence" value="ECO:0007669"/>
    <property type="project" value="UniProtKB-KW"/>
</dbReference>
<dbReference type="InterPro" id="IPR011990">
    <property type="entry name" value="TPR-like_helical_dom_sf"/>
</dbReference>
<dbReference type="Gene3D" id="1.25.40.10">
    <property type="entry name" value="Tetratricopeptide repeat domain"/>
    <property type="match status" value="3"/>
</dbReference>
<keyword evidence="1" id="KW-0547">Nucleotide-binding</keyword>
<sequence length="724" mass="81129">RWLLVFDGADDPAAVADAVPSGPGHVLITTRNRDWGGHDAELMDVPVYARDESVAFVRRRADRLSPAEAHLLAAALDDLPLLLDQTAGWLGQSAMPVEEYVSLVSGSVSDSEDVLQTSPSYPEAFPKAWDILLNTLRENMQEAVDLLRLCVFFAPGPVPLRLLREMGAGRLPERLSWLTNDTLKWNRALKILIQYSVVRIEYQQAISEDAGTGVETVQMHRMVHGFVRDTMSDREHTTLSRVVQESLAAADPGRVSDSRLWPRYAELVPHLESCGALDSDDPKVQRFVLNCLRYLYQRGEFRTGLELSEKVRAAWNTLLGPGHNQLVLLSHHQANMLRMLGRYEEAEELSRVAVDQLNAQDDPDELELLKAMSGLAANVMARGRYPEAQGLLETVWERYRELLGDDEPRTLSARNNVNVVLRLLGRYQEALDLDREDLEAHERVLRTLHPTTLGKALNYAWGLRLLGRYTEATSRQELGVRLHLQVLGRYHPQTLMAQHNLALCMRRQDSDLSAAEALLRSTLERSERVLGRDNPGSLRVACDYASLLRAIGTDPDEARHRAEDVAERYAAAMGEEHPFTIGAYANVALALRESGERQEAFEVAEQALRRMREAMGDDHPWTLGCALNAASCRNLIGRVDDATELSRDTLARARRTLGGQHPLTLSCEVGLAADLRGLGQRDEADKLEQDALQQLARTLGAQHRHTVAARTRIRPFWDFEPQPV</sequence>
<gene>
    <name evidence="1" type="ORF">ADK38_30045</name>
</gene>